<proteinExistence type="predicted"/>
<accession>A0A8S2EW43</accession>
<evidence type="ECO:0000313" key="3">
    <source>
        <dbReference type="Proteomes" id="UP000677228"/>
    </source>
</evidence>
<organism evidence="1 3">
    <name type="scientific">Didymodactylos carnosus</name>
    <dbReference type="NCBI Taxonomy" id="1234261"/>
    <lineage>
        <taxon>Eukaryota</taxon>
        <taxon>Metazoa</taxon>
        <taxon>Spiralia</taxon>
        <taxon>Gnathifera</taxon>
        <taxon>Rotifera</taxon>
        <taxon>Eurotatoria</taxon>
        <taxon>Bdelloidea</taxon>
        <taxon>Philodinida</taxon>
        <taxon>Philodinidae</taxon>
        <taxon>Didymodactylos</taxon>
    </lineage>
</organism>
<dbReference type="Proteomes" id="UP000682733">
    <property type="component" value="Unassembled WGS sequence"/>
</dbReference>
<evidence type="ECO:0000313" key="2">
    <source>
        <dbReference type="EMBL" id="CAF4065022.1"/>
    </source>
</evidence>
<feature type="non-terminal residue" evidence="1">
    <location>
        <position position="1"/>
    </location>
</feature>
<sequence>MYCSFCPEDWRVNQFQWSCKGDNIASSNKVPKFRTHYLMSKDKSTKTLINSDCFKKKVYTLLENDKIVVVHYIGDQSKAIVAPFPATPRSVLHQIDKLVEKQEPAKVYRDMVVTGGEAVSTVLNKKQVINRRQLFFNKMKISHDEMYAVYLIGHEYRSFVKQKYLQKSCSWTEKEKKNESNVGSNEGKPDIKLGHYLPLICIDVEDQADDFEADEENVFYDEEFCMDIEQLNDVVKNIITSDEQVIVVTETPKDRARRYIIDVKHLLSQTSREQFESELAVVQDTWDGNFLTYFRSYIYPDIHQLDGVCMGAPLAPFMAKIFLQEYEEKFSKNFKDVGIQYFVR</sequence>
<dbReference type="Proteomes" id="UP000677228">
    <property type="component" value="Unassembled WGS sequence"/>
</dbReference>
<gene>
    <name evidence="1" type="ORF">OVA965_LOCUS26597</name>
    <name evidence="2" type="ORF">TMI583_LOCUS27339</name>
</gene>
<dbReference type="EMBL" id="CAJNOK010017126">
    <property type="protein sequence ID" value="CAF1258117.1"/>
    <property type="molecule type" value="Genomic_DNA"/>
</dbReference>
<dbReference type="EMBL" id="CAJOBA010038681">
    <property type="protein sequence ID" value="CAF4065022.1"/>
    <property type="molecule type" value="Genomic_DNA"/>
</dbReference>
<evidence type="ECO:0000313" key="1">
    <source>
        <dbReference type="EMBL" id="CAF1258117.1"/>
    </source>
</evidence>
<protein>
    <submittedName>
        <fullName evidence="1">Uncharacterized protein</fullName>
    </submittedName>
</protein>
<dbReference type="AlphaFoldDB" id="A0A8S2EW43"/>
<reference evidence="1" key="1">
    <citation type="submission" date="2021-02" db="EMBL/GenBank/DDBJ databases">
        <authorList>
            <person name="Nowell W R."/>
        </authorList>
    </citation>
    <scope>NUCLEOTIDE SEQUENCE</scope>
</reference>
<comment type="caution">
    <text evidence="1">The sequence shown here is derived from an EMBL/GenBank/DDBJ whole genome shotgun (WGS) entry which is preliminary data.</text>
</comment>
<name>A0A8S2EW43_9BILA</name>